<dbReference type="InterPro" id="IPR007073">
    <property type="entry name" value="RNA_pol_Rpb1_7"/>
</dbReference>
<dbReference type="Gene3D" id="3.30.1360.140">
    <property type="match status" value="1"/>
</dbReference>
<feature type="non-terminal residue" evidence="10">
    <location>
        <position position="1"/>
    </location>
</feature>
<reference evidence="10 11" key="1">
    <citation type="journal article" date="2018" name="PLoS ONE">
        <title>The draft genome of Kipferlia bialata reveals reductive genome evolution in fornicate parasites.</title>
        <authorList>
            <person name="Tanifuji G."/>
            <person name="Takabayashi S."/>
            <person name="Kume K."/>
            <person name="Takagi M."/>
            <person name="Nakayama T."/>
            <person name="Kamikawa R."/>
            <person name="Inagaki Y."/>
            <person name="Hashimoto T."/>
        </authorList>
    </citation>
    <scope>NUCLEOTIDE SEQUENCE [LARGE SCALE GENOMIC DNA]</scope>
    <source>
        <strain evidence="10">NY0173</strain>
    </source>
</reference>
<dbReference type="AlphaFoldDB" id="A0A9K3CXX0"/>
<evidence type="ECO:0000256" key="6">
    <source>
        <dbReference type="ARBA" id="ARBA00022840"/>
    </source>
</evidence>
<dbReference type="InterPro" id="IPR008271">
    <property type="entry name" value="Ser/Thr_kinase_AS"/>
</dbReference>
<feature type="region of interest" description="Disordered" evidence="8">
    <location>
        <begin position="1033"/>
        <end position="1058"/>
    </location>
</feature>
<keyword evidence="2" id="KW-0723">Serine/threonine-protein kinase</keyword>
<dbReference type="InterPro" id="IPR038593">
    <property type="entry name" value="RNA_pol_Rpb1_7_sf"/>
</dbReference>
<dbReference type="GO" id="GO:0004674">
    <property type="term" value="F:protein serine/threonine kinase activity"/>
    <property type="evidence" value="ECO:0007669"/>
    <property type="project" value="UniProtKB-KW"/>
</dbReference>
<keyword evidence="3" id="KW-0808">Transferase</keyword>
<dbReference type="InterPro" id="IPR017441">
    <property type="entry name" value="Protein_kinase_ATP_BS"/>
</dbReference>
<dbReference type="InterPro" id="IPR050494">
    <property type="entry name" value="Ser_Thr_dual-spec_kinase"/>
</dbReference>
<sequence length="1058" mass="115107">HRMAQSDRPVHALTVNLLETYKKVNELYYAEKGWAQQQQSKPRAHDDQNHNLIACPNDILGNRYVVKSFLGRGSFGQVLKCEDKKTGEEVAVKVIKSPQIFLRQGRIELDILHRLRDNDTSDAGRYCIKVLESFMHQDHLCIVTELLSYSLYDLLKSTSHKGVSLKLLRRFGIQILKCLEYIGSEKINIIHCDLKPENVLLRSENTSGVKVIDFGSSCETHQTMYTYIQSRFYRAPEVILRLPYGKAIDIWSLGKYDLVITPTFGDGWLSDDIAAQIATAPDARQVLENEWAQLVEDRTFLRHVFSRDPNRDDYALAVNLTRIIENAKESVVFKADGNLCDVSPVTVAQLVERELNQLKPVRQGPSGFDVAVADDAIRLFKIHCRACLASKRVCTEYCLSINQLHTVLSELTSVYDAALVHPGESVGAIAAQSLGEPATQMTLNTFHMAGYSGKNVTLGVPRLNELLNVSKSIKTPGCTVHVEGGVVALTKGTGREVASKEDSKRAEALVNDIRLQFQQTYMKDLVSEYHIAYDPLDSDTRIEEDKDLLEAYADLGDINDTPGQNPFILRYIIDKPTLHGRNLELTTIMRILNQEFHEGSFAIYGSADTDDTLVLRFRVGATGGEGDADQDDLGAMAYKVMQTLHEDLLSVRITGVEGIASCFLREDTRVFYEDKHDGAIKQTSEWIIDTDGANMQVLMNHPGVDATRVFCNDILAVKETLGIEAARAALQEEIKFVHKNHQIYVNERHLTLLCDSMTHLGVFMPITRHGINKTASGPIKKASFEKTVDEFFLAGAFAEHDVLEGVSERIVFGKVVRNGTGLFDIRLDRSVLEENAQAGEINTNIDEAGALTDGDGGFTPAYRTGGGGDTPGARTGSGYEMPMFSPEDGMGATPGAHTGRGDMSMGAVTGYHGMGGFSGGAFSAAATGRSPGLLPSALGSQSRPYMSFTGAASARSPGVPYAHSANSARSVFGLGMSGGFGSALVQPASAQYSAGLSAGFSQDSNIMSAASPDSMADSYGEQSFWGSDAGTGGAYSAAGSALSEDGAGSASYGDIEDM</sequence>
<dbReference type="InterPro" id="IPR000719">
    <property type="entry name" value="Prot_kinase_dom"/>
</dbReference>
<comment type="caution">
    <text evidence="10">The sequence shown here is derived from an EMBL/GenBank/DDBJ whole genome shotgun (WGS) entry which is preliminary data.</text>
</comment>
<dbReference type="PANTHER" id="PTHR24058:SF28">
    <property type="entry name" value="SERINE_THREONINE-PROTEIN KINASE MINIBRAIN"/>
    <property type="match status" value="1"/>
</dbReference>
<dbReference type="GO" id="GO:0003677">
    <property type="term" value="F:DNA binding"/>
    <property type="evidence" value="ECO:0007669"/>
    <property type="project" value="InterPro"/>
</dbReference>
<proteinExistence type="predicted"/>
<dbReference type="SUPFAM" id="SSF64484">
    <property type="entry name" value="beta and beta-prime subunits of DNA dependent RNA-polymerase"/>
    <property type="match status" value="1"/>
</dbReference>
<dbReference type="SUPFAM" id="SSF56112">
    <property type="entry name" value="Protein kinase-like (PK-like)"/>
    <property type="match status" value="1"/>
</dbReference>
<dbReference type="SMART" id="SM00220">
    <property type="entry name" value="S_TKc"/>
    <property type="match status" value="1"/>
</dbReference>
<dbReference type="OrthoDB" id="270392at2759"/>
<evidence type="ECO:0000259" key="9">
    <source>
        <dbReference type="PROSITE" id="PS50011"/>
    </source>
</evidence>
<evidence type="ECO:0000256" key="4">
    <source>
        <dbReference type="ARBA" id="ARBA00022741"/>
    </source>
</evidence>
<protein>
    <recommendedName>
        <fullName evidence="1">DNA-directed RNA polymerase</fullName>
        <ecNumber evidence="1">2.7.7.6</ecNumber>
    </recommendedName>
</protein>
<dbReference type="GO" id="GO:0003899">
    <property type="term" value="F:DNA-directed RNA polymerase activity"/>
    <property type="evidence" value="ECO:0007669"/>
    <property type="project" value="UniProtKB-EC"/>
</dbReference>
<dbReference type="Pfam" id="PF04990">
    <property type="entry name" value="RNA_pol_Rpb1_7"/>
    <property type="match status" value="1"/>
</dbReference>
<dbReference type="PROSITE" id="PS00108">
    <property type="entry name" value="PROTEIN_KINASE_ST"/>
    <property type="match status" value="1"/>
</dbReference>
<dbReference type="InterPro" id="IPR007081">
    <property type="entry name" value="RNA_pol_Rpb1_5"/>
</dbReference>
<evidence type="ECO:0000256" key="3">
    <source>
        <dbReference type="ARBA" id="ARBA00022679"/>
    </source>
</evidence>
<evidence type="ECO:0000313" key="11">
    <source>
        <dbReference type="Proteomes" id="UP000265618"/>
    </source>
</evidence>
<dbReference type="Pfam" id="PF04998">
    <property type="entry name" value="RNA_pol_Rpb1_5"/>
    <property type="match status" value="1"/>
</dbReference>
<keyword evidence="6 7" id="KW-0067">ATP-binding</keyword>
<dbReference type="Gene3D" id="1.10.510.10">
    <property type="entry name" value="Transferase(Phosphotransferase) domain 1"/>
    <property type="match status" value="1"/>
</dbReference>
<dbReference type="PANTHER" id="PTHR24058">
    <property type="entry name" value="DUAL SPECIFICITY PROTEIN KINASE"/>
    <property type="match status" value="1"/>
</dbReference>
<dbReference type="GO" id="GO:0006351">
    <property type="term" value="P:DNA-templated transcription"/>
    <property type="evidence" value="ECO:0007669"/>
    <property type="project" value="InterPro"/>
</dbReference>
<name>A0A9K3CXX0_9EUKA</name>
<dbReference type="Proteomes" id="UP000265618">
    <property type="component" value="Unassembled WGS sequence"/>
</dbReference>
<keyword evidence="4 7" id="KW-0547">Nucleotide-binding</keyword>
<dbReference type="GO" id="GO:0005524">
    <property type="term" value="F:ATP binding"/>
    <property type="evidence" value="ECO:0007669"/>
    <property type="project" value="UniProtKB-UniRule"/>
</dbReference>
<evidence type="ECO:0000256" key="5">
    <source>
        <dbReference type="ARBA" id="ARBA00022777"/>
    </source>
</evidence>
<dbReference type="InterPro" id="IPR011009">
    <property type="entry name" value="Kinase-like_dom_sf"/>
</dbReference>
<accession>A0A9K3CXX0</accession>
<dbReference type="PROSITE" id="PS50011">
    <property type="entry name" value="PROTEIN_KINASE_DOM"/>
    <property type="match status" value="1"/>
</dbReference>
<dbReference type="PROSITE" id="PS00107">
    <property type="entry name" value="PROTEIN_KINASE_ATP"/>
    <property type="match status" value="1"/>
</dbReference>
<evidence type="ECO:0000256" key="1">
    <source>
        <dbReference type="ARBA" id="ARBA00012418"/>
    </source>
</evidence>
<dbReference type="EC" id="2.7.7.6" evidence="1"/>
<evidence type="ECO:0000256" key="2">
    <source>
        <dbReference type="ARBA" id="ARBA00022527"/>
    </source>
</evidence>
<dbReference type="EMBL" id="BDIP01001485">
    <property type="protein sequence ID" value="GIQ84502.1"/>
    <property type="molecule type" value="Genomic_DNA"/>
</dbReference>
<feature type="domain" description="Protein kinase" evidence="9">
    <location>
        <begin position="64"/>
        <end position="324"/>
    </location>
</feature>
<evidence type="ECO:0000256" key="7">
    <source>
        <dbReference type="PROSITE-ProRule" id="PRU10141"/>
    </source>
</evidence>
<gene>
    <name evidence="10" type="ORF">KIPB_006002</name>
</gene>
<evidence type="ECO:0000256" key="8">
    <source>
        <dbReference type="SAM" id="MobiDB-lite"/>
    </source>
</evidence>
<organism evidence="10 11">
    <name type="scientific">Kipferlia bialata</name>
    <dbReference type="NCBI Taxonomy" id="797122"/>
    <lineage>
        <taxon>Eukaryota</taxon>
        <taxon>Metamonada</taxon>
        <taxon>Carpediemonas-like organisms</taxon>
        <taxon>Kipferlia</taxon>
    </lineage>
</organism>
<dbReference type="Gene3D" id="1.10.150.390">
    <property type="match status" value="1"/>
</dbReference>
<dbReference type="Pfam" id="PF00069">
    <property type="entry name" value="Pkinase"/>
    <property type="match status" value="1"/>
</dbReference>
<keyword evidence="11" id="KW-1185">Reference proteome</keyword>
<feature type="compositionally biased region" description="Low complexity" evidence="8">
    <location>
        <begin position="1034"/>
        <end position="1043"/>
    </location>
</feature>
<feature type="binding site" evidence="7">
    <location>
        <position position="93"/>
    </location>
    <ligand>
        <name>ATP</name>
        <dbReference type="ChEBI" id="CHEBI:30616"/>
    </ligand>
</feature>
<keyword evidence="5" id="KW-0418">Kinase</keyword>
<evidence type="ECO:0000313" key="10">
    <source>
        <dbReference type="EMBL" id="GIQ84502.1"/>
    </source>
</evidence>